<comment type="caution">
    <text evidence="2">The sequence shown here is derived from an EMBL/GenBank/DDBJ whole genome shotgun (WGS) entry which is preliminary data.</text>
</comment>
<reference evidence="2 3" key="1">
    <citation type="journal article" date="2012" name="Genome Biol.">
        <title>Genome and low-iron response of an oceanic diatom adapted to chronic iron limitation.</title>
        <authorList>
            <person name="Lommer M."/>
            <person name="Specht M."/>
            <person name="Roy A.S."/>
            <person name="Kraemer L."/>
            <person name="Andreson R."/>
            <person name="Gutowska M.A."/>
            <person name="Wolf J."/>
            <person name="Bergner S.V."/>
            <person name="Schilhabel M.B."/>
            <person name="Klostermeier U.C."/>
            <person name="Beiko R.G."/>
            <person name="Rosenstiel P."/>
            <person name="Hippler M."/>
            <person name="Laroche J."/>
        </authorList>
    </citation>
    <scope>NUCLEOTIDE SEQUENCE [LARGE SCALE GENOMIC DNA]</scope>
    <source>
        <strain evidence="2 3">CCMP1005</strain>
    </source>
</reference>
<keyword evidence="3" id="KW-1185">Reference proteome</keyword>
<feature type="region of interest" description="Disordered" evidence="1">
    <location>
        <begin position="48"/>
        <end position="171"/>
    </location>
</feature>
<evidence type="ECO:0000313" key="3">
    <source>
        <dbReference type="Proteomes" id="UP000266841"/>
    </source>
</evidence>
<evidence type="ECO:0000256" key="1">
    <source>
        <dbReference type="SAM" id="MobiDB-lite"/>
    </source>
</evidence>
<organism evidence="2 3">
    <name type="scientific">Thalassiosira oceanica</name>
    <name type="common">Marine diatom</name>
    <dbReference type="NCBI Taxonomy" id="159749"/>
    <lineage>
        <taxon>Eukaryota</taxon>
        <taxon>Sar</taxon>
        <taxon>Stramenopiles</taxon>
        <taxon>Ochrophyta</taxon>
        <taxon>Bacillariophyta</taxon>
        <taxon>Coscinodiscophyceae</taxon>
        <taxon>Thalassiosirophycidae</taxon>
        <taxon>Thalassiosirales</taxon>
        <taxon>Thalassiosiraceae</taxon>
        <taxon>Thalassiosira</taxon>
    </lineage>
</organism>
<dbReference type="Proteomes" id="UP000266841">
    <property type="component" value="Unassembled WGS sequence"/>
</dbReference>
<proteinExistence type="predicted"/>
<gene>
    <name evidence="2" type="ORF">THAOC_04306</name>
</gene>
<sequence>MEAMAASHSSMGKDVHCDCTVALGIDLYGLRWPQHDIRARKKIEPAWQNRGSNNDREGDRQTREKFKSNISRKKLRFEETHDVMFDGSGQKRHRDVNPIAQDSWGGSPPGQKRHRDVNPIAQDSWGGSPPGQKRHRDVNPSSAGQLGRKSARSKAAQGCQSTGGAQSQSWRAACAANRAQSVGFRGWELGRQS</sequence>
<name>K0T929_THAOC</name>
<dbReference type="EMBL" id="AGNL01003999">
    <property type="protein sequence ID" value="EJK74045.1"/>
    <property type="molecule type" value="Genomic_DNA"/>
</dbReference>
<dbReference type="AlphaFoldDB" id="K0T929"/>
<feature type="compositionally biased region" description="Basic and acidic residues" evidence="1">
    <location>
        <begin position="53"/>
        <end position="67"/>
    </location>
</feature>
<feature type="compositionally biased region" description="Polar residues" evidence="1">
    <location>
        <begin position="158"/>
        <end position="170"/>
    </location>
</feature>
<evidence type="ECO:0000313" key="2">
    <source>
        <dbReference type="EMBL" id="EJK74045.1"/>
    </source>
</evidence>
<protein>
    <submittedName>
        <fullName evidence="2">Uncharacterized protein</fullName>
    </submittedName>
</protein>
<accession>K0T929</accession>